<dbReference type="InterPro" id="IPR013320">
    <property type="entry name" value="ConA-like_dom_sf"/>
</dbReference>
<dbReference type="Proteomes" id="UP000217144">
    <property type="component" value="Chromosome"/>
</dbReference>
<name>A0AAC9YQQ8_9ACTN</name>
<accession>A0AAC9YQQ8</accession>
<evidence type="ECO:0000313" key="2">
    <source>
        <dbReference type="Proteomes" id="UP000217144"/>
    </source>
</evidence>
<dbReference type="PANTHER" id="PTHR35332">
    <property type="entry name" value="REGULATION OF ENOLASE PROTEIN 1"/>
    <property type="match status" value="1"/>
</dbReference>
<proteinExistence type="predicted"/>
<dbReference type="SUPFAM" id="SSF49899">
    <property type="entry name" value="Concanavalin A-like lectins/glucanases"/>
    <property type="match status" value="1"/>
</dbReference>
<dbReference type="Pfam" id="PF07081">
    <property type="entry name" value="DUF1349"/>
    <property type="match status" value="1"/>
</dbReference>
<dbReference type="KEGG" id="plan:A1s21148_03980"/>
<organism evidence="1 2">
    <name type="scientific">Candidatus Planktophila lacus</name>
    <dbReference type="NCBI Taxonomy" id="1884913"/>
    <lineage>
        <taxon>Bacteria</taxon>
        <taxon>Bacillati</taxon>
        <taxon>Actinomycetota</taxon>
        <taxon>Actinomycetes</taxon>
        <taxon>Candidatus Nanopelagicales</taxon>
        <taxon>Candidatus Nanopelagicaceae</taxon>
        <taxon>Candidatus Planktophila</taxon>
    </lineage>
</organism>
<dbReference type="PANTHER" id="PTHR35332:SF2">
    <property type="entry name" value="REGULATION OF ENOLASE PROTEIN 1"/>
    <property type="match status" value="1"/>
</dbReference>
<dbReference type="AlphaFoldDB" id="A0AAC9YQQ8"/>
<protein>
    <submittedName>
        <fullName evidence="1">DUF1349 domain-containing protein</fullName>
    </submittedName>
</protein>
<dbReference type="EMBL" id="CP016769">
    <property type="protein sequence ID" value="ASY10681.1"/>
    <property type="molecule type" value="Genomic_DNA"/>
</dbReference>
<dbReference type="InterPro" id="IPR009784">
    <property type="entry name" value="DUF1349"/>
</dbReference>
<evidence type="ECO:0000313" key="1">
    <source>
        <dbReference type="EMBL" id="ASY10681.1"/>
    </source>
</evidence>
<sequence>MKSISWSEGIWTRPPVSQTSKDNCLIVEASEGSDWWRTTSYGFIHDDGHALLREFPQDSSIEVSFILNFGEQFDQCGILVRSDEENWIKAAVEFSDGYPQLGSVVTQTRSDWSTGRVPEWIGKEVTIRVSRTGDAIAIRARADDDFRLVRVAPLDSKRSWKAGPMLCAPSRAGFVATMTSWCAGEPDKELH</sequence>
<dbReference type="RefSeq" id="WP_095671169.1">
    <property type="nucleotide sequence ID" value="NZ_CP016769.1"/>
</dbReference>
<gene>
    <name evidence="1" type="ORF">A1s21148_03980</name>
</gene>
<keyword evidence="2" id="KW-1185">Reference proteome</keyword>
<dbReference type="Gene3D" id="2.60.120.200">
    <property type="match status" value="1"/>
</dbReference>
<reference evidence="1 2" key="1">
    <citation type="submission" date="2016-07" db="EMBL/GenBank/DDBJ databases">
        <title>High microdiversification within the ubiquitous acI lineage of Actinobacteria.</title>
        <authorList>
            <person name="Neuenschwander S.M."/>
            <person name="Salcher M."/>
            <person name="Ghai R."/>
            <person name="Pernthaler J."/>
        </authorList>
    </citation>
    <scope>NUCLEOTIDE SEQUENCE [LARGE SCALE GENOMIC DNA]</scope>
    <source>
        <strain evidence="1">MMS-21-148</strain>
    </source>
</reference>